<protein>
    <submittedName>
        <fullName evidence="1">Uncharacterized protein</fullName>
    </submittedName>
</protein>
<keyword evidence="2" id="KW-1185">Reference proteome</keyword>
<sequence length="508" mass="56389">MRSTMRSVRVAGNPHRTTAACSNTKTTASTNVEISPCHHIPLHLGDGAFNFIVEIPKESNAKMEVATDEIYTPIKQDTKKGKLRYYPYNINWNYGLLPQPWEDPSLANPDVDGVFGDNDPVDVVEIGENRGKVGQLMKVKPIGCLAMIDEGELDLKIVAISLDDPQAPLVNNVDDVDKHFPVEDDLQNGVANVVPDPSDEVGRQEVIAALVANVEGMTKFDRKITSLKQLQGHIWRTGFEKNELKGVVFDDVSWVSSKMAFFWSSIQGSEAELQLLHFLWVPGSNTKDSQAELRELSACVQQTTKASFTIENEQRGKIEREAGERGLTGMAANGGDRSRHAWLRSVVDGEDSEGEADRGWSAANKKERKSYVEISESLGVHKPSDVLFVTDVFQEAVILYQIKKQVLLFATSNYSSKVAQTFVDVARLFKGKLIFVYVEMDNEDVGKPVGDYFGITGDAPQGFLEEKLKAFYESDPIPENNDDDVKIVVGNNFEDIVLDESKDVLLEV</sequence>
<dbReference type="Proteomes" id="UP001055811">
    <property type="component" value="Linkage Group LG04"/>
</dbReference>
<gene>
    <name evidence="1" type="ORF">L2E82_20489</name>
</gene>
<evidence type="ECO:0000313" key="2">
    <source>
        <dbReference type="Proteomes" id="UP001055811"/>
    </source>
</evidence>
<evidence type="ECO:0000313" key="1">
    <source>
        <dbReference type="EMBL" id="KAI3749872.1"/>
    </source>
</evidence>
<proteinExistence type="predicted"/>
<reference evidence="2" key="1">
    <citation type="journal article" date="2022" name="Mol. Ecol. Resour.">
        <title>The genomes of chicory, endive, great burdock and yacon provide insights into Asteraceae palaeo-polyploidization history and plant inulin production.</title>
        <authorList>
            <person name="Fan W."/>
            <person name="Wang S."/>
            <person name="Wang H."/>
            <person name="Wang A."/>
            <person name="Jiang F."/>
            <person name="Liu H."/>
            <person name="Zhao H."/>
            <person name="Xu D."/>
            <person name="Zhang Y."/>
        </authorList>
    </citation>
    <scope>NUCLEOTIDE SEQUENCE [LARGE SCALE GENOMIC DNA]</scope>
    <source>
        <strain evidence="2">cv. Punajuju</strain>
    </source>
</reference>
<name>A0ACB9DTI0_CICIN</name>
<accession>A0ACB9DTI0</accession>
<organism evidence="1 2">
    <name type="scientific">Cichorium intybus</name>
    <name type="common">Chicory</name>
    <dbReference type="NCBI Taxonomy" id="13427"/>
    <lineage>
        <taxon>Eukaryota</taxon>
        <taxon>Viridiplantae</taxon>
        <taxon>Streptophyta</taxon>
        <taxon>Embryophyta</taxon>
        <taxon>Tracheophyta</taxon>
        <taxon>Spermatophyta</taxon>
        <taxon>Magnoliopsida</taxon>
        <taxon>eudicotyledons</taxon>
        <taxon>Gunneridae</taxon>
        <taxon>Pentapetalae</taxon>
        <taxon>asterids</taxon>
        <taxon>campanulids</taxon>
        <taxon>Asterales</taxon>
        <taxon>Asteraceae</taxon>
        <taxon>Cichorioideae</taxon>
        <taxon>Cichorieae</taxon>
        <taxon>Cichoriinae</taxon>
        <taxon>Cichorium</taxon>
    </lineage>
</organism>
<dbReference type="EMBL" id="CM042012">
    <property type="protein sequence ID" value="KAI3749872.1"/>
    <property type="molecule type" value="Genomic_DNA"/>
</dbReference>
<reference evidence="1 2" key="2">
    <citation type="journal article" date="2022" name="Mol. Ecol. Resour.">
        <title>The genomes of chicory, endive, great burdock and yacon provide insights into Asteraceae paleo-polyploidization history and plant inulin production.</title>
        <authorList>
            <person name="Fan W."/>
            <person name="Wang S."/>
            <person name="Wang H."/>
            <person name="Wang A."/>
            <person name="Jiang F."/>
            <person name="Liu H."/>
            <person name="Zhao H."/>
            <person name="Xu D."/>
            <person name="Zhang Y."/>
        </authorList>
    </citation>
    <scope>NUCLEOTIDE SEQUENCE [LARGE SCALE GENOMIC DNA]</scope>
    <source>
        <strain evidence="2">cv. Punajuju</strain>
        <tissue evidence="1">Leaves</tissue>
    </source>
</reference>
<comment type="caution">
    <text evidence="1">The sequence shown here is derived from an EMBL/GenBank/DDBJ whole genome shotgun (WGS) entry which is preliminary data.</text>
</comment>